<accession>A0A0J0YSM4</accession>
<evidence type="ECO:0000313" key="2">
    <source>
        <dbReference type="Proteomes" id="UP000036027"/>
    </source>
</evidence>
<organism evidence="1 2">
    <name type="scientific">Neisseria arctica</name>
    <dbReference type="NCBI Taxonomy" id="1470200"/>
    <lineage>
        <taxon>Bacteria</taxon>
        <taxon>Pseudomonadati</taxon>
        <taxon>Pseudomonadota</taxon>
        <taxon>Betaproteobacteria</taxon>
        <taxon>Neisseriales</taxon>
        <taxon>Neisseriaceae</taxon>
        <taxon>Neisseria</taxon>
    </lineage>
</organism>
<keyword evidence="2" id="KW-1185">Reference proteome</keyword>
<gene>
    <name evidence="1" type="ORF">PL75_04190</name>
</gene>
<sequence>MKINTNFDRSFLDALLYLKDNIENNFDANIISYISMKILNKYSSNFNEESRDIIMNLIAMDMGEEFKLSKDECLNLTKNLFDIVNKDD</sequence>
<name>A0A0J0YSM4_9NEIS</name>
<protein>
    <submittedName>
        <fullName evidence="1">Uncharacterized protein</fullName>
    </submittedName>
</protein>
<dbReference type="AlphaFoldDB" id="A0A0J0YSM4"/>
<dbReference type="RefSeq" id="WP_047760667.1">
    <property type="nucleotide sequence ID" value="NZ_CP091510.1"/>
</dbReference>
<dbReference type="PATRIC" id="fig|1470200.3.peg.1983"/>
<evidence type="ECO:0000313" key="1">
    <source>
        <dbReference type="EMBL" id="KLT73116.1"/>
    </source>
</evidence>
<comment type="caution">
    <text evidence="1">The sequence shown here is derived from an EMBL/GenBank/DDBJ whole genome shotgun (WGS) entry which is preliminary data.</text>
</comment>
<reference evidence="1 2" key="1">
    <citation type="submission" date="2014-11" db="EMBL/GenBank/DDBJ databases">
        <title>Genome of a novel goose pathogen.</title>
        <authorList>
            <person name="Hansen C.M."/>
            <person name="Hueffer K."/>
            <person name="Choi S.C."/>
        </authorList>
    </citation>
    <scope>NUCLEOTIDE SEQUENCE [LARGE SCALE GENOMIC DNA]</scope>
    <source>
        <strain evidence="1 2">KH1503</strain>
    </source>
</reference>
<dbReference type="OrthoDB" id="9255858at2"/>
<proteinExistence type="predicted"/>
<dbReference type="Proteomes" id="UP000036027">
    <property type="component" value="Unassembled WGS sequence"/>
</dbReference>
<dbReference type="EMBL" id="JTDO01000005">
    <property type="protein sequence ID" value="KLT73116.1"/>
    <property type="molecule type" value="Genomic_DNA"/>
</dbReference>